<dbReference type="AlphaFoldDB" id="A0A976IBC1"/>
<dbReference type="GeneID" id="94352744"/>
<dbReference type="Proteomes" id="UP000294530">
    <property type="component" value="Unassembled WGS sequence"/>
</dbReference>
<comment type="caution">
    <text evidence="1">The sequence shown here is derived from an EMBL/GenBank/DDBJ whole genome shotgun (WGS) entry which is preliminary data.</text>
</comment>
<dbReference type="InterPro" id="IPR011992">
    <property type="entry name" value="EF-hand-dom_pair"/>
</dbReference>
<dbReference type="RefSeq" id="XP_067815302.1">
    <property type="nucleotide sequence ID" value="XM_067967073.1"/>
</dbReference>
<evidence type="ECO:0000313" key="1">
    <source>
        <dbReference type="EMBL" id="TDH65803.1"/>
    </source>
</evidence>
<reference evidence="1 2" key="1">
    <citation type="journal article" date="2021" name="Genome Biol.">
        <title>AFLAP: assembly-free linkage analysis pipeline using k-mers from genome sequencing data.</title>
        <authorList>
            <person name="Fletcher K."/>
            <person name="Zhang L."/>
            <person name="Gil J."/>
            <person name="Han R."/>
            <person name="Cavanaugh K."/>
            <person name="Michelmore R."/>
        </authorList>
    </citation>
    <scope>NUCLEOTIDE SEQUENCE [LARGE SCALE GENOMIC DNA]</scope>
    <source>
        <strain evidence="1 2">SF5</strain>
    </source>
</reference>
<dbReference type="KEGG" id="blac:94352744"/>
<gene>
    <name evidence="1" type="ORF">CCR75_009026</name>
</gene>
<evidence type="ECO:0000313" key="2">
    <source>
        <dbReference type="Proteomes" id="UP000294530"/>
    </source>
</evidence>
<protein>
    <submittedName>
        <fullName evidence="1">Uncharacterized protein</fullName>
    </submittedName>
</protein>
<sequence>MRRSSRVTVDQLLCEALARVDTYMDGKVNAINIQRWLRGVGLNLLREVVGKLMKHLVTTNQGKLTYKDYHALHDAIIVWDLSLIYTIKKGYLAAWTCSMDCRRWVSP</sequence>
<dbReference type="SUPFAM" id="SSF47473">
    <property type="entry name" value="EF-hand"/>
    <property type="match status" value="1"/>
</dbReference>
<organism evidence="1 2">
    <name type="scientific">Bremia lactucae</name>
    <name type="common">Lettuce downy mildew</name>
    <dbReference type="NCBI Taxonomy" id="4779"/>
    <lineage>
        <taxon>Eukaryota</taxon>
        <taxon>Sar</taxon>
        <taxon>Stramenopiles</taxon>
        <taxon>Oomycota</taxon>
        <taxon>Peronosporomycetes</taxon>
        <taxon>Peronosporales</taxon>
        <taxon>Peronosporaceae</taxon>
        <taxon>Bremia</taxon>
    </lineage>
</organism>
<dbReference type="EMBL" id="SHOA02000002">
    <property type="protein sequence ID" value="TDH65803.1"/>
    <property type="molecule type" value="Genomic_DNA"/>
</dbReference>
<proteinExistence type="predicted"/>
<name>A0A976IBC1_BRELC</name>
<keyword evidence="2" id="KW-1185">Reference proteome</keyword>
<accession>A0A976IBC1</accession>